<evidence type="ECO:0000313" key="4">
    <source>
        <dbReference type="Proteomes" id="UP000053105"/>
    </source>
</evidence>
<dbReference type="AlphaFoldDB" id="A0A0M8ZUQ4"/>
<reference evidence="3 4" key="1">
    <citation type="submission" date="2015-07" db="EMBL/GenBank/DDBJ databases">
        <title>The genome of Melipona quadrifasciata.</title>
        <authorList>
            <person name="Pan H."/>
            <person name="Kapheim K."/>
        </authorList>
    </citation>
    <scope>NUCLEOTIDE SEQUENCE [LARGE SCALE GENOMIC DNA]</scope>
    <source>
        <strain evidence="3">0111107301</strain>
        <tissue evidence="3">Whole body</tissue>
    </source>
</reference>
<name>A0A0M8ZUQ4_9HYME</name>
<proteinExistence type="predicted"/>
<keyword evidence="2" id="KW-0732">Signal</keyword>
<feature type="region of interest" description="Disordered" evidence="1">
    <location>
        <begin position="256"/>
        <end position="281"/>
    </location>
</feature>
<evidence type="ECO:0000313" key="3">
    <source>
        <dbReference type="EMBL" id="KOX71525.1"/>
    </source>
</evidence>
<organism evidence="3 4">
    <name type="scientific">Melipona quadrifasciata</name>
    <dbReference type="NCBI Taxonomy" id="166423"/>
    <lineage>
        <taxon>Eukaryota</taxon>
        <taxon>Metazoa</taxon>
        <taxon>Ecdysozoa</taxon>
        <taxon>Arthropoda</taxon>
        <taxon>Hexapoda</taxon>
        <taxon>Insecta</taxon>
        <taxon>Pterygota</taxon>
        <taxon>Neoptera</taxon>
        <taxon>Endopterygota</taxon>
        <taxon>Hymenoptera</taxon>
        <taxon>Apocrita</taxon>
        <taxon>Aculeata</taxon>
        <taxon>Apoidea</taxon>
        <taxon>Anthophila</taxon>
        <taxon>Apidae</taxon>
        <taxon>Melipona</taxon>
    </lineage>
</organism>
<sequence>MNPALMFMLVLCAGGTCCGVLNIGIIIGGDIIPGVMAPKESNLPMAWRLAAAAEEQPVFWAIEFPVRQLTRINTGITKSSEQCEFTTNVTKFSETYNRTCTLISLLQMCIILYSSSVDETRLAQTYCLDRNPHASSSKEADARVRSAYSDAKYSGELVNGEVWSDKNAVKVIGIGLNRSAPSEISFPPGRRGLRPVPADLDPALERVCYLAGNSRSFSFLDQELSFLAQYLRILDRISIMFLEKLNAYIEMKGDSEKEGGNDMGVRRRENENGERKEAQEEIRSVSGMEVGKFSGFWCAVSVADRGAGCTPPGQASPWGMLSLRSWHRFDPQVNALRMDEREKMEENAGRRRDGGRL</sequence>
<evidence type="ECO:0000256" key="2">
    <source>
        <dbReference type="SAM" id="SignalP"/>
    </source>
</evidence>
<evidence type="ECO:0000256" key="1">
    <source>
        <dbReference type="SAM" id="MobiDB-lite"/>
    </source>
</evidence>
<gene>
    <name evidence="3" type="ORF">WN51_02394</name>
</gene>
<keyword evidence="4" id="KW-1185">Reference proteome</keyword>
<protein>
    <submittedName>
        <fullName evidence="3">Uncharacterized protein</fullName>
    </submittedName>
</protein>
<feature type="chain" id="PRO_5005830771" evidence="2">
    <location>
        <begin position="19"/>
        <end position="357"/>
    </location>
</feature>
<dbReference type="EMBL" id="KQ435834">
    <property type="protein sequence ID" value="KOX71525.1"/>
    <property type="molecule type" value="Genomic_DNA"/>
</dbReference>
<feature type="signal peptide" evidence="2">
    <location>
        <begin position="1"/>
        <end position="18"/>
    </location>
</feature>
<dbReference type="Proteomes" id="UP000053105">
    <property type="component" value="Unassembled WGS sequence"/>
</dbReference>
<accession>A0A0M8ZUQ4</accession>